<evidence type="ECO:0000256" key="4">
    <source>
        <dbReference type="ARBA" id="ARBA00022989"/>
    </source>
</evidence>
<keyword evidence="6" id="KW-1003">Cell membrane</keyword>
<name>A0A1F4PZ29_UNCSA</name>
<accession>A0A1F4PZ29</accession>
<dbReference type="Pfam" id="PF01925">
    <property type="entry name" value="TauE"/>
    <property type="match status" value="1"/>
</dbReference>
<protein>
    <recommendedName>
        <fullName evidence="6">Probable membrane transporter protein</fullName>
    </recommendedName>
</protein>
<dbReference type="InterPro" id="IPR002781">
    <property type="entry name" value="TM_pro_TauE-like"/>
</dbReference>
<sequence>MEVAQIFLLLVIGLAAGALSGFLGIGGAVFMIPALVYTFKMTQHMAQGTALGAMLLPVGLLAAIKYYQAGNLNIPFAALIALGFLVGGFFGAALAMPIPDELLRKIFGVFLLIVSLKLIF</sequence>
<comment type="subcellular location">
    <subcellularLocation>
        <location evidence="6">Cell membrane</location>
        <topology evidence="6">Multi-pass membrane protein</topology>
    </subcellularLocation>
    <subcellularLocation>
        <location evidence="1">Membrane</location>
        <topology evidence="1">Multi-pass membrane protein</topology>
    </subcellularLocation>
</comment>
<dbReference type="Proteomes" id="UP000178724">
    <property type="component" value="Unassembled WGS sequence"/>
</dbReference>
<feature type="transmembrane region" description="Helical" evidence="6">
    <location>
        <begin position="6"/>
        <end position="37"/>
    </location>
</feature>
<keyword evidence="5 6" id="KW-0472">Membrane</keyword>
<gene>
    <name evidence="7" type="ORF">A2625_00450</name>
</gene>
<reference evidence="7 8" key="1">
    <citation type="journal article" date="2016" name="Nat. Commun.">
        <title>Thousands of microbial genomes shed light on interconnected biogeochemical processes in an aquifer system.</title>
        <authorList>
            <person name="Anantharaman K."/>
            <person name="Brown C.T."/>
            <person name="Hug L.A."/>
            <person name="Sharon I."/>
            <person name="Castelle C.J."/>
            <person name="Probst A.J."/>
            <person name="Thomas B.C."/>
            <person name="Singh A."/>
            <person name="Wilkins M.J."/>
            <person name="Karaoz U."/>
            <person name="Brodie E.L."/>
            <person name="Williams K.H."/>
            <person name="Hubbard S.S."/>
            <person name="Banfield J.F."/>
        </authorList>
    </citation>
    <scope>NUCLEOTIDE SEQUENCE [LARGE SCALE GENOMIC DNA]</scope>
</reference>
<evidence type="ECO:0000313" key="8">
    <source>
        <dbReference type="Proteomes" id="UP000178724"/>
    </source>
</evidence>
<evidence type="ECO:0000256" key="3">
    <source>
        <dbReference type="ARBA" id="ARBA00022692"/>
    </source>
</evidence>
<feature type="transmembrane region" description="Helical" evidence="6">
    <location>
        <begin position="49"/>
        <end position="68"/>
    </location>
</feature>
<evidence type="ECO:0000256" key="2">
    <source>
        <dbReference type="ARBA" id="ARBA00009142"/>
    </source>
</evidence>
<proteinExistence type="inferred from homology"/>
<dbReference type="InterPro" id="IPR051598">
    <property type="entry name" value="TSUP/Inactive_protease-like"/>
</dbReference>
<evidence type="ECO:0000256" key="6">
    <source>
        <dbReference type="RuleBase" id="RU363041"/>
    </source>
</evidence>
<dbReference type="GO" id="GO:0005886">
    <property type="term" value="C:plasma membrane"/>
    <property type="evidence" value="ECO:0007669"/>
    <property type="project" value="UniProtKB-SubCell"/>
</dbReference>
<keyword evidence="4 6" id="KW-1133">Transmembrane helix</keyword>
<dbReference type="AlphaFoldDB" id="A0A1F4PZ29"/>
<dbReference type="PANTHER" id="PTHR43701">
    <property type="entry name" value="MEMBRANE TRANSPORTER PROTEIN MJ0441-RELATED"/>
    <property type="match status" value="1"/>
</dbReference>
<evidence type="ECO:0000313" key="7">
    <source>
        <dbReference type="EMBL" id="OGB88931.1"/>
    </source>
</evidence>
<comment type="caution">
    <text evidence="7">The sequence shown here is derived from an EMBL/GenBank/DDBJ whole genome shotgun (WGS) entry which is preliminary data.</text>
</comment>
<dbReference type="PANTHER" id="PTHR43701:SF2">
    <property type="entry name" value="MEMBRANE TRANSPORTER PROTEIN YJNA-RELATED"/>
    <property type="match status" value="1"/>
</dbReference>
<keyword evidence="3 6" id="KW-0812">Transmembrane</keyword>
<evidence type="ECO:0000256" key="5">
    <source>
        <dbReference type="ARBA" id="ARBA00023136"/>
    </source>
</evidence>
<feature type="transmembrane region" description="Helical" evidence="6">
    <location>
        <begin position="74"/>
        <end position="95"/>
    </location>
</feature>
<evidence type="ECO:0000256" key="1">
    <source>
        <dbReference type="ARBA" id="ARBA00004141"/>
    </source>
</evidence>
<comment type="similarity">
    <text evidence="2 6">Belongs to the 4-toluene sulfonate uptake permease (TSUP) (TC 2.A.102) family.</text>
</comment>
<organism evidence="7 8">
    <name type="scientific">candidate division WOR-1 bacterium RIFCSPHIGHO2_01_FULL_53_15</name>
    <dbReference type="NCBI Taxonomy" id="1802564"/>
    <lineage>
        <taxon>Bacteria</taxon>
        <taxon>Bacillati</taxon>
        <taxon>Saganbacteria</taxon>
    </lineage>
</organism>
<dbReference type="EMBL" id="METM01000032">
    <property type="protein sequence ID" value="OGB88931.1"/>
    <property type="molecule type" value="Genomic_DNA"/>
</dbReference>